<proteinExistence type="predicted"/>
<keyword evidence="1" id="KW-0812">Transmembrane</keyword>
<name>A0A918ULM6_9BACT</name>
<evidence type="ECO:0000259" key="2">
    <source>
        <dbReference type="Pfam" id="PF07885"/>
    </source>
</evidence>
<accession>A0A918ULM6</accession>
<protein>
    <recommendedName>
        <fullName evidence="2">Potassium channel domain-containing protein</fullName>
    </recommendedName>
</protein>
<dbReference type="InterPro" id="IPR013099">
    <property type="entry name" value="K_chnl_dom"/>
</dbReference>
<dbReference type="AlphaFoldDB" id="A0A918ULM6"/>
<feature type="transmembrane region" description="Helical" evidence="1">
    <location>
        <begin position="193"/>
        <end position="215"/>
    </location>
</feature>
<dbReference type="RefSeq" id="WP_026235567.1">
    <property type="nucleotide sequence ID" value="NZ_BMWX01000002.1"/>
</dbReference>
<evidence type="ECO:0000313" key="4">
    <source>
        <dbReference type="Proteomes" id="UP000619457"/>
    </source>
</evidence>
<evidence type="ECO:0000313" key="3">
    <source>
        <dbReference type="EMBL" id="GGZ20708.1"/>
    </source>
</evidence>
<feature type="transmembrane region" description="Helical" evidence="1">
    <location>
        <begin position="89"/>
        <end position="110"/>
    </location>
</feature>
<dbReference type="Pfam" id="PF07885">
    <property type="entry name" value="Ion_trans_2"/>
    <property type="match status" value="1"/>
</dbReference>
<reference evidence="3" key="2">
    <citation type="submission" date="2020-09" db="EMBL/GenBank/DDBJ databases">
        <authorList>
            <person name="Sun Q."/>
            <person name="Kim S."/>
        </authorList>
    </citation>
    <scope>NUCLEOTIDE SEQUENCE</scope>
    <source>
        <strain evidence="3">KCTC 12368</strain>
    </source>
</reference>
<dbReference type="Gene3D" id="1.10.287.70">
    <property type="match status" value="1"/>
</dbReference>
<gene>
    <name evidence="3" type="ORF">GCM10007049_11620</name>
</gene>
<organism evidence="3 4">
    <name type="scientific">Echinicola pacifica</name>
    <dbReference type="NCBI Taxonomy" id="346377"/>
    <lineage>
        <taxon>Bacteria</taxon>
        <taxon>Pseudomonadati</taxon>
        <taxon>Bacteroidota</taxon>
        <taxon>Cytophagia</taxon>
        <taxon>Cytophagales</taxon>
        <taxon>Cyclobacteriaceae</taxon>
        <taxon>Echinicola</taxon>
    </lineage>
</organism>
<reference evidence="3" key="1">
    <citation type="journal article" date="2014" name="Int. J. Syst. Evol. Microbiol.">
        <title>Complete genome sequence of Corynebacterium casei LMG S-19264T (=DSM 44701T), isolated from a smear-ripened cheese.</title>
        <authorList>
            <consortium name="US DOE Joint Genome Institute (JGI-PGF)"/>
            <person name="Walter F."/>
            <person name="Albersmeier A."/>
            <person name="Kalinowski J."/>
            <person name="Ruckert C."/>
        </authorList>
    </citation>
    <scope>NUCLEOTIDE SEQUENCE</scope>
    <source>
        <strain evidence="3">KCTC 12368</strain>
    </source>
</reference>
<comment type="caution">
    <text evidence="3">The sequence shown here is derived from an EMBL/GenBank/DDBJ whole genome shotgun (WGS) entry which is preliminary data.</text>
</comment>
<keyword evidence="4" id="KW-1185">Reference proteome</keyword>
<feature type="transmembrane region" description="Helical" evidence="1">
    <location>
        <begin position="12"/>
        <end position="30"/>
    </location>
</feature>
<dbReference type="SUPFAM" id="SSF81324">
    <property type="entry name" value="Voltage-gated potassium channels"/>
    <property type="match status" value="1"/>
</dbReference>
<keyword evidence="1" id="KW-0472">Membrane</keyword>
<feature type="transmembrane region" description="Helical" evidence="1">
    <location>
        <begin position="64"/>
        <end position="83"/>
    </location>
</feature>
<dbReference type="Proteomes" id="UP000619457">
    <property type="component" value="Unassembled WGS sequence"/>
</dbReference>
<feature type="transmembrane region" description="Helical" evidence="1">
    <location>
        <begin position="36"/>
        <end position="57"/>
    </location>
</feature>
<feature type="domain" description="Potassium channel" evidence="2">
    <location>
        <begin position="146"/>
        <end position="217"/>
    </location>
</feature>
<evidence type="ECO:0000256" key="1">
    <source>
        <dbReference type="SAM" id="Phobius"/>
    </source>
</evidence>
<feature type="transmembrane region" description="Helical" evidence="1">
    <location>
        <begin position="122"/>
        <end position="146"/>
    </location>
</feature>
<dbReference type="EMBL" id="BMWX01000002">
    <property type="protein sequence ID" value="GGZ20708.1"/>
    <property type="molecule type" value="Genomic_DNA"/>
</dbReference>
<sequence>MAKIRSILENNKYEVLLASLIVHLYSAVFFEDLTVYIIYIWPLTTLLLGLASVGVFIEKGPWKIAIKNSLLVIVTLLPISHSFLKEHQVFMQILSLLYVAFFALIMWEVIKFLIKPSYVNADIIFAAGCGYFLLIEISVFLLQFMYYNHPGSIGPLHSAKLADTYVDLIYFASIIQTTIGFGDITPLVHTTKLAASFLGVLGQFYNVVLVGILISKFSSKISSKRSF</sequence>
<keyword evidence="1" id="KW-1133">Transmembrane helix</keyword>